<organism evidence="2 3">
    <name type="scientific">Roseimicrobium gellanilyticum</name>
    <dbReference type="NCBI Taxonomy" id="748857"/>
    <lineage>
        <taxon>Bacteria</taxon>
        <taxon>Pseudomonadati</taxon>
        <taxon>Verrucomicrobiota</taxon>
        <taxon>Verrucomicrobiia</taxon>
        <taxon>Verrucomicrobiales</taxon>
        <taxon>Verrucomicrobiaceae</taxon>
        <taxon>Roseimicrobium</taxon>
    </lineage>
</organism>
<dbReference type="Proteomes" id="UP000253426">
    <property type="component" value="Unassembled WGS sequence"/>
</dbReference>
<sequence>MAVTAALLLLTLPGTSCTSTSFSSSPSDDESVDQPFWGEGAAARGQKVIRLGNPKRPAWGWADVPVEVVTVAKTRLKPPASSWDVSHHWHDDESTYEVLCLDDDDSVSCLFICTRGKWMLMEGEQGLRQTSLMEHDRLQKLRYLSAGDLKRLCGRIAYLGARSGGYVPHAGIRNEERAIRAWLGGEVKDADVLRKYCVDPAVVQEGAAYVITWYVLTREGSLELWNARAQTLDDGRREIVGITFREVLKKGSFRWGLVP</sequence>
<dbReference type="EMBL" id="QNRR01000015">
    <property type="protein sequence ID" value="RBP36899.1"/>
    <property type="molecule type" value="Genomic_DNA"/>
</dbReference>
<proteinExistence type="predicted"/>
<evidence type="ECO:0000313" key="2">
    <source>
        <dbReference type="EMBL" id="RBP36899.1"/>
    </source>
</evidence>
<evidence type="ECO:0000256" key="1">
    <source>
        <dbReference type="SAM" id="SignalP"/>
    </source>
</evidence>
<evidence type="ECO:0000313" key="3">
    <source>
        <dbReference type="Proteomes" id="UP000253426"/>
    </source>
</evidence>
<protein>
    <submittedName>
        <fullName evidence="2">Uncharacterized protein</fullName>
    </submittedName>
</protein>
<gene>
    <name evidence="2" type="ORF">DES53_11540</name>
</gene>
<accession>A0A366H4Q8</accession>
<feature type="signal peptide" evidence="1">
    <location>
        <begin position="1"/>
        <end position="18"/>
    </location>
</feature>
<reference evidence="2 3" key="1">
    <citation type="submission" date="2018-06" db="EMBL/GenBank/DDBJ databases">
        <title>Genomic Encyclopedia of Type Strains, Phase IV (KMG-IV): sequencing the most valuable type-strain genomes for metagenomic binning, comparative biology and taxonomic classification.</title>
        <authorList>
            <person name="Goeker M."/>
        </authorList>
    </citation>
    <scope>NUCLEOTIDE SEQUENCE [LARGE SCALE GENOMIC DNA]</scope>
    <source>
        <strain evidence="2 3">DSM 25532</strain>
    </source>
</reference>
<name>A0A366H4Q8_9BACT</name>
<keyword evidence="1" id="KW-0732">Signal</keyword>
<comment type="caution">
    <text evidence="2">The sequence shown here is derived from an EMBL/GenBank/DDBJ whole genome shotgun (WGS) entry which is preliminary data.</text>
</comment>
<keyword evidence="3" id="KW-1185">Reference proteome</keyword>
<feature type="chain" id="PRO_5016884129" evidence="1">
    <location>
        <begin position="19"/>
        <end position="259"/>
    </location>
</feature>
<dbReference type="AlphaFoldDB" id="A0A366H4Q8"/>